<keyword evidence="2" id="KW-1133">Transmembrane helix</keyword>
<feature type="region of interest" description="Disordered" evidence="1">
    <location>
        <begin position="482"/>
        <end position="544"/>
    </location>
</feature>
<evidence type="ECO:0000313" key="3">
    <source>
        <dbReference type="EMBL" id="PWN46100.1"/>
    </source>
</evidence>
<dbReference type="OrthoDB" id="3366548at2759"/>
<dbReference type="EMBL" id="KZ819352">
    <property type="protein sequence ID" value="PWN46100.1"/>
    <property type="molecule type" value="Genomic_DNA"/>
</dbReference>
<feature type="transmembrane region" description="Helical" evidence="2">
    <location>
        <begin position="284"/>
        <end position="302"/>
    </location>
</feature>
<feature type="region of interest" description="Disordered" evidence="1">
    <location>
        <begin position="457"/>
        <end position="476"/>
    </location>
</feature>
<keyword evidence="2" id="KW-0812">Transmembrane</keyword>
<evidence type="ECO:0000313" key="4">
    <source>
        <dbReference type="Proteomes" id="UP000245783"/>
    </source>
</evidence>
<dbReference type="GeneID" id="37039547"/>
<feature type="transmembrane region" description="Helical" evidence="2">
    <location>
        <begin position="147"/>
        <end position="171"/>
    </location>
</feature>
<feature type="compositionally biased region" description="Basic and acidic residues" evidence="1">
    <location>
        <begin position="490"/>
        <end position="500"/>
    </location>
</feature>
<dbReference type="AlphaFoldDB" id="A0A316W868"/>
<organism evidence="3 4">
    <name type="scientific">Ceraceosorus guamensis</name>
    <dbReference type="NCBI Taxonomy" id="1522189"/>
    <lineage>
        <taxon>Eukaryota</taxon>
        <taxon>Fungi</taxon>
        <taxon>Dikarya</taxon>
        <taxon>Basidiomycota</taxon>
        <taxon>Ustilaginomycotina</taxon>
        <taxon>Exobasidiomycetes</taxon>
        <taxon>Ceraceosorales</taxon>
        <taxon>Ceraceosoraceae</taxon>
        <taxon>Ceraceosorus</taxon>
    </lineage>
</organism>
<evidence type="ECO:0000256" key="2">
    <source>
        <dbReference type="SAM" id="Phobius"/>
    </source>
</evidence>
<evidence type="ECO:0000256" key="1">
    <source>
        <dbReference type="SAM" id="MobiDB-lite"/>
    </source>
</evidence>
<feature type="transmembrane region" description="Helical" evidence="2">
    <location>
        <begin position="113"/>
        <end position="135"/>
    </location>
</feature>
<feature type="compositionally biased region" description="Basic and acidic residues" evidence="1">
    <location>
        <begin position="421"/>
        <end position="437"/>
    </location>
</feature>
<accession>A0A316W868</accession>
<keyword evidence="4" id="KW-1185">Reference proteome</keyword>
<dbReference type="Proteomes" id="UP000245783">
    <property type="component" value="Unassembled WGS sequence"/>
</dbReference>
<reference evidence="3 4" key="1">
    <citation type="journal article" date="2018" name="Mol. Biol. Evol.">
        <title>Broad Genomic Sampling Reveals a Smut Pathogenic Ancestry of the Fungal Clade Ustilaginomycotina.</title>
        <authorList>
            <person name="Kijpornyongpan T."/>
            <person name="Mondo S.J."/>
            <person name="Barry K."/>
            <person name="Sandor L."/>
            <person name="Lee J."/>
            <person name="Lipzen A."/>
            <person name="Pangilinan J."/>
            <person name="LaButti K."/>
            <person name="Hainaut M."/>
            <person name="Henrissat B."/>
            <person name="Grigoriev I.V."/>
            <person name="Spatafora J.W."/>
            <person name="Aime M.C."/>
        </authorList>
    </citation>
    <scope>NUCLEOTIDE SEQUENCE [LARGE SCALE GENOMIC DNA]</scope>
    <source>
        <strain evidence="3 4">MCA 4658</strain>
    </source>
</reference>
<gene>
    <name evidence="3" type="ORF">IE81DRAFT_83322</name>
</gene>
<keyword evidence="2" id="KW-0472">Membrane</keyword>
<feature type="transmembrane region" description="Helical" evidence="2">
    <location>
        <begin position="39"/>
        <end position="63"/>
    </location>
</feature>
<feature type="transmembrane region" description="Helical" evidence="2">
    <location>
        <begin position="258"/>
        <end position="278"/>
    </location>
</feature>
<name>A0A316W868_9BASI</name>
<feature type="transmembrane region" description="Helical" evidence="2">
    <location>
        <begin position="213"/>
        <end position="237"/>
    </location>
</feature>
<sequence length="544" mass="58548">MRVPASGYNATLVDAGPYTGMNANEWAADVFVPDAMPQMVANAVAVIVGLWEFIVGVPGEYVIWRRIFQGPSGRSSFAPWTTLALRYLMLTLSVSQAFGTWSTTMKTVAACKVASGTLGAAGLLLNSGTSFAVAWRAQAVARGVIQTAAGLVLVRLTIAGLLVVELFLVWFTVLFPSTRNAIQTDRLRAGRCVLRTAASGTDQIVGRPPEYRILLICYYGVTILFNFACLVIVCVALRRLARRSHGFARFISEMVLHSVFFFVVSVLVLTLGLIWIAIDEYAGWIFWPASVIQAATMVRVLISEQNAARRPLDTTFMEQSAYPNTGGTTGRGPTYGAYFSRGAPVADHMRGPEAPVEYATGDHGQRGETTVQFADRYGGPLSATGMLSRRGGGRAPPILNPLDNLGQAFSQIDSRMDIDEQSFDDGRSSLRHSEGARADGTSGSRRTDSIALSRLDAGSSAPKLGSGGSTAPSPISAGAYPYPRPWVPPSDDHLNMDAEPKVANAIPAPPSEPRSRPQVRRSSSFSVRSSEESSDRPQIRTYPG</sequence>
<dbReference type="InParanoid" id="A0A316W868"/>
<feature type="region of interest" description="Disordered" evidence="1">
    <location>
        <begin position="421"/>
        <end position="448"/>
    </location>
</feature>
<dbReference type="RefSeq" id="XP_025373260.1">
    <property type="nucleotide sequence ID" value="XM_025517677.1"/>
</dbReference>
<protein>
    <submittedName>
        <fullName evidence="3">Uncharacterized protein</fullName>
    </submittedName>
</protein>
<feature type="transmembrane region" description="Helical" evidence="2">
    <location>
        <begin position="84"/>
        <end position="101"/>
    </location>
</feature>
<feature type="compositionally biased region" description="Basic and acidic residues" evidence="1">
    <location>
        <begin position="529"/>
        <end position="538"/>
    </location>
</feature>
<proteinExistence type="predicted"/>